<dbReference type="STRING" id="1448308.A0A2T2NC04"/>
<evidence type="ECO:0000256" key="2">
    <source>
        <dbReference type="SAM" id="MobiDB-lite"/>
    </source>
</evidence>
<dbReference type="PROSITE" id="PS50089">
    <property type="entry name" value="ZF_RING_2"/>
    <property type="match status" value="1"/>
</dbReference>
<dbReference type="GO" id="GO:0008270">
    <property type="term" value="F:zinc ion binding"/>
    <property type="evidence" value="ECO:0007669"/>
    <property type="project" value="UniProtKB-KW"/>
</dbReference>
<reference evidence="4 5" key="1">
    <citation type="journal article" date="2018" name="Front. Microbiol.">
        <title>Genome-Wide Analysis of Corynespora cassiicola Leaf Fall Disease Putative Effectors.</title>
        <authorList>
            <person name="Lopez D."/>
            <person name="Ribeiro S."/>
            <person name="Label P."/>
            <person name="Fumanal B."/>
            <person name="Venisse J.S."/>
            <person name="Kohler A."/>
            <person name="de Oliveira R.R."/>
            <person name="Labutti K."/>
            <person name="Lipzen A."/>
            <person name="Lail K."/>
            <person name="Bauer D."/>
            <person name="Ohm R.A."/>
            <person name="Barry K.W."/>
            <person name="Spatafora J."/>
            <person name="Grigoriev I.V."/>
            <person name="Martin F.M."/>
            <person name="Pujade-Renaud V."/>
        </authorList>
    </citation>
    <scope>NUCLEOTIDE SEQUENCE [LARGE SCALE GENOMIC DNA]</scope>
    <source>
        <strain evidence="4 5">Philippines</strain>
    </source>
</reference>
<dbReference type="InterPro" id="IPR013083">
    <property type="entry name" value="Znf_RING/FYVE/PHD"/>
</dbReference>
<keyword evidence="1" id="KW-0479">Metal-binding</keyword>
<gene>
    <name evidence="4" type="ORF">BS50DRAFT_650032</name>
</gene>
<evidence type="ECO:0000256" key="1">
    <source>
        <dbReference type="PROSITE-ProRule" id="PRU00175"/>
    </source>
</evidence>
<keyword evidence="1" id="KW-0862">Zinc</keyword>
<proteinExistence type="predicted"/>
<feature type="compositionally biased region" description="Basic and acidic residues" evidence="2">
    <location>
        <begin position="264"/>
        <end position="276"/>
    </location>
</feature>
<keyword evidence="5" id="KW-1185">Reference proteome</keyword>
<dbReference type="Proteomes" id="UP000240883">
    <property type="component" value="Unassembled WGS sequence"/>
</dbReference>
<feature type="region of interest" description="Disordered" evidence="2">
    <location>
        <begin position="238"/>
        <end position="276"/>
    </location>
</feature>
<dbReference type="InterPro" id="IPR001841">
    <property type="entry name" value="Znf_RING"/>
</dbReference>
<name>A0A2T2NC04_CORCC</name>
<feature type="domain" description="RING-type" evidence="3">
    <location>
        <begin position="283"/>
        <end position="330"/>
    </location>
</feature>
<evidence type="ECO:0000259" key="3">
    <source>
        <dbReference type="PROSITE" id="PS50089"/>
    </source>
</evidence>
<dbReference type="Gene3D" id="3.30.40.10">
    <property type="entry name" value="Zinc/RING finger domain, C3HC4 (zinc finger)"/>
    <property type="match status" value="1"/>
</dbReference>
<dbReference type="SUPFAM" id="SSF57850">
    <property type="entry name" value="RING/U-box"/>
    <property type="match status" value="1"/>
</dbReference>
<dbReference type="Pfam" id="PF13639">
    <property type="entry name" value="zf-RING_2"/>
    <property type="match status" value="1"/>
</dbReference>
<dbReference type="AlphaFoldDB" id="A0A2T2NC04"/>
<evidence type="ECO:0000313" key="4">
    <source>
        <dbReference type="EMBL" id="PSN62776.1"/>
    </source>
</evidence>
<dbReference type="OrthoDB" id="2849579at2759"/>
<keyword evidence="1" id="KW-0863">Zinc-finger</keyword>
<accession>A0A2T2NC04</accession>
<protein>
    <recommendedName>
        <fullName evidence="3">RING-type domain-containing protein</fullName>
    </recommendedName>
</protein>
<dbReference type="EMBL" id="KZ678141">
    <property type="protein sequence ID" value="PSN62776.1"/>
    <property type="molecule type" value="Genomic_DNA"/>
</dbReference>
<organism evidence="4 5">
    <name type="scientific">Corynespora cassiicola Philippines</name>
    <dbReference type="NCBI Taxonomy" id="1448308"/>
    <lineage>
        <taxon>Eukaryota</taxon>
        <taxon>Fungi</taxon>
        <taxon>Dikarya</taxon>
        <taxon>Ascomycota</taxon>
        <taxon>Pezizomycotina</taxon>
        <taxon>Dothideomycetes</taxon>
        <taxon>Pleosporomycetidae</taxon>
        <taxon>Pleosporales</taxon>
        <taxon>Corynesporascaceae</taxon>
        <taxon>Corynespora</taxon>
    </lineage>
</organism>
<evidence type="ECO:0000313" key="5">
    <source>
        <dbReference type="Proteomes" id="UP000240883"/>
    </source>
</evidence>
<sequence length="441" mass="49397">MAGVLGTSTPPELGAYDSHQRVIPAGIVQRARDHYERLSSNQPMLPNDSELLHRVLCNLDDLLNRSQSYTHRLRGAEMLTLSTLPPALIPFLRAHDEFSGALRLSQLRAVRAMENQTMDTFTRIQVVFEYLRNQYGMNVVHGNRAMEGYMAMSTSSFFHHEINRLAVILKLEIVKILEQVEDLASENQLVQAPMEDVELENVGPDHDVDDFGFTVPDLDNPTMDDSLSVYSGSEYSATSPSSLIPGISTPPALEPDISDTSSGSDDKPPTPSRLDDRDPSVRCCICLCGYTSPNHPALVLTHCGHTVGKPCLAAWLNSIARNANTCPHCRAELCSRRALRPVQAQHSPRNDPLLNYLTHRLDMAGYMLGEMAVLYGLVYGFERRIYWFHNAVRLVNERLFNEGVGFVFVDDGEVVEGVRGLHHQLGWRLRRADWGTNEFLD</sequence>